<name>A0A919RKC5_9ACTN</name>
<keyword evidence="2" id="KW-1185">Reference proteome</keyword>
<reference evidence="1" key="1">
    <citation type="submission" date="2021-01" db="EMBL/GenBank/DDBJ databases">
        <title>Whole genome shotgun sequence of Sinosporangium siamense NBRC 109515.</title>
        <authorList>
            <person name="Komaki H."/>
            <person name="Tamura T."/>
        </authorList>
    </citation>
    <scope>NUCLEOTIDE SEQUENCE</scope>
    <source>
        <strain evidence="1">NBRC 109515</strain>
    </source>
</reference>
<dbReference type="AlphaFoldDB" id="A0A919RKC5"/>
<accession>A0A919RKC5</accession>
<gene>
    <name evidence="1" type="ORF">Ssi02_56710</name>
</gene>
<comment type="caution">
    <text evidence="1">The sequence shown here is derived from an EMBL/GenBank/DDBJ whole genome shotgun (WGS) entry which is preliminary data.</text>
</comment>
<dbReference type="RefSeq" id="WP_204030507.1">
    <property type="nucleotide sequence ID" value="NZ_BOOW01000036.1"/>
</dbReference>
<dbReference type="Proteomes" id="UP000606172">
    <property type="component" value="Unassembled WGS sequence"/>
</dbReference>
<dbReference type="EMBL" id="BOOW01000036">
    <property type="protein sequence ID" value="GII95440.1"/>
    <property type="molecule type" value="Genomic_DNA"/>
</dbReference>
<protein>
    <submittedName>
        <fullName evidence="1">Uncharacterized protein</fullName>
    </submittedName>
</protein>
<proteinExistence type="predicted"/>
<organism evidence="1 2">
    <name type="scientific">Sinosporangium siamense</name>
    <dbReference type="NCBI Taxonomy" id="1367973"/>
    <lineage>
        <taxon>Bacteria</taxon>
        <taxon>Bacillati</taxon>
        <taxon>Actinomycetota</taxon>
        <taxon>Actinomycetes</taxon>
        <taxon>Streptosporangiales</taxon>
        <taxon>Streptosporangiaceae</taxon>
        <taxon>Sinosporangium</taxon>
    </lineage>
</organism>
<evidence type="ECO:0000313" key="1">
    <source>
        <dbReference type="EMBL" id="GII95440.1"/>
    </source>
</evidence>
<evidence type="ECO:0000313" key="2">
    <source>
        <dbReference type="Proteomes" id="UP000606172"/>
    </source>
</evidence>
<sequence length="79" mass="8888">MASRRARSLAALVQGGNVGPETMPQLHDDVAQVTRDYPRLSLHELLPEMSELQEVIYTPLEGRQRPHETAHQECIGLRS</sequence>